<feature type="chain" id="PRO_5045808837" evidence="2">
    <location>
        <begin position="23"/>
        <end position="552"/>
    </location>
</feature>
<evidence type="ECO:0000259" key="3">
    <source>
        <dbReference type="Pfam" id="PF00496"/>
    </source>
</evidence>
<accession>A0ABV6LVD0</accession>
<dbReference type="PANTHER" id="PTHR30290:SF83">
    <property type="entry name" value="ABC TRANSPORTER SUBSTRATE-BINDING PROTEIN"/>
    <property type="match status" value="1"/>
</dbReference>
<dbReference type="Pfam" id="PF00496">
    <property type="entry name" value="SBP_bac_5"/>
    <property type="match status" value="1"/>
</dbReference>
<organism evidence="4 5">
    <name type="scientific">Phytohabitans kaempferiae</name>
    <dbReference type="NCBI Taxonomy" id="1620943"/>
    <lineage>
        <taxon>Bacteria</taxon>
        <taxon>Bacillati</taxon>
        <taxon>Actinomycetota</taxon>
        <taxon>Actinomycetes</taxon>
        <taxon>Micromonosporales</taxon>
        <taxon>Micromonosporaceae</taxon>
    </lineage>
</organism>
<feature type="region of interest" description="Disordered" evidence="1">
    <location>
        <begin position="152"/>
        <end position="172"/>
    </location>
</feature>
<evidence type="ECO:0000256" key="1">
    <source>
        <dbReference type="SAM" id="MobiDB-lite"/>
    </source>
</evidence>
<feature type="domain" description="Solute-binding protein family 5" evidence="3">
    <location>
        <begin position="87"/>
        <end position="472"/>
    </location>
</feature>
<name>A0ABV6LVD0_9ACTN</name>
<feature type="signal peptide" evidence="2">
    <location>
        <begin position="1"/>
        <end position="22"/>
    </location>
</feature>
<evidence type="ECO:0000313" key="4">
    <source>
        <dbReference type="EMBL" id="MFC0526365.1"/>
    </source>
</evidence>
<keyword evidence="2" id="KW-0732">Signal</keyword>
<keyword evidence="5" id="KW-1185">Reference proteome</keyword>
<dbReference type="SUPFAM" id="SSF53850">
    <property type="entry name" value="Periplasmic binding protein-like II"/>
    <property type="match status" value="1"/>
</dbReference>
<dbReference type="InterPro" id="IPR030678">
    <property type="entry name" value="Peptide/Ni-bd"/>
</dbReference>
<evidence type="ECO:0000313" key="5">
    <source>
        <dbReference type="Proteomes" id="UP001589867"/>
    </source>
</evidence>
<sequence>MRVSKRASAVAAVAAVALVAAGCGGGDDDEGASGNADKTANGAITIYGTQPANPLVPSNTSETGGGAILDYMWTGLINYPAGGGDAVNAVAEAIDTTDSQTYTIKIKKGTKFHDGTEVKAKNFVDAWNFAAYSENGQQQGSFFSDIEGYADVHTEDPDGTEGPQKAPKPKTDKMSGLAIVDDYTFTVKLGAPNSIFPVKLGYSAFYPMPDVFFTQGPDTFGRNPIGNGPVKFVSWTDNVEVKLTRFDDYTLDDRVKIKDVTVKLYQEDTAAYADLMANNLDFQQQVPVSALAGEKWKSDLGSGRALDVPIPVQQIIAFPIYDAKYKNADLRRAVSLAINREEIAEKIFFNTRKPSTNWASPGTPGSEAFVCTTCKFAPDEAKAALQKAGGFQGEMVLYYNADASHKEWMEAVANSVATTLGIQVRAEGVPTFAVFRQNIDGRKMQHPYRAGWQADYPHAENWLAPLYVTGASSNDGEYSNPQVDALYKEGQTAPDQATAEAKFAEAIKIVDAEVPSIPIVSVAQQSGISNRIAPSVKTTWVGEIDLSTVELL</sequence>
<dbReference type="InterPro" id="IPR000914">
    <property type="entry name" value="SBP_5_dom"/>
</dbReference>
<dbReference type="Proteomes" id="UP001589867">
    <property type="component" value="Unassembled WGS sequence"/>
</dbReference>
<reference evidence="4 5" key="1">
    <citation type="submission" date="2024-09" db="EMBL/GenBank/DDBJ databases">
        <authorList>
            <person name="Sun Q."/>
            <person name="Mori K."/>
        </authorList>
    </citation>
    <scope>NUCLEOTIDE SEQUENCE [LARGE SCALE GENOMIC DNA]</scope>
    <source>
        <strain evidence="4 5">TBRC 3947</strain>
    </source>
</reference>
<dbReference type="Gene3D" id="3.40.190.10">
    <property type="entry name" value="Periplasmic binding protein-like II"/>
    <property type="match status" value="1"/>
</dbReference>
<comment type="caution">
    <text evidence="4">The sequence shown here is derived from an EMBL/GenBank/DDBJ whole genome shotgun (WGS) entry which is preliminary data.</text>
</comment>
<dbReference type="Gene3D" id="3.10.105.10">
    <property type="entry name" value="Dipeptide-binding Protein, Domain 3"/>
    <property type="match status" value="1"/>
</dbReference>
<dbReference type="RefSeq" id="WP_377244165.1">
    <property type="nucleotide sequence ID" value="NZ_JBHLUH010000004.1"/>
</dbReference>
<dbReference type="PIRSF" id="PIRSF002741">
    <property type="entry name" value="MppA"/>
    <property type="match status" value="1"/>
</dbReference>
<dbReference type="PROSITE" id="PS51257">
    <property type="entry name" value="PROKAR_LIPOPROTEIN"/>
    <property type="match status" value="1"/>
</dbReference>
<gene>
    <name evidence="4" type="ORF">ACFFIA_01645</name>
</gene>
<protein>
    <submittedName>
        <fullName evidence="4">ABC transporter substrate-binding protein</fullName>
    </submittedName>
</protein>
<proteinExistence type="predicted"/>
<dbReference type="EMBL" id="JBHLUH010000004">
    <property type="protein sequence ID" value="MFC0526365.1"/>
    <property type="molecule type" value="Genomic_DNA"/>
</dbReference>
<dbReference type="CDD" id="cd00995">
    <property type="entry name" value="PBP2_NikA_DppA_OppA_like"/>
    <property type="match status" value="1"/>
</dbReference>
<evidence type="ECO:0000256" key="2">
    <source>
        <dbReference type="SAM" id="SignalP"/>
    </source>
</evidence>
<dbReference type="Gene3D" id="3.90.76.10">
    <property type="entry name" value="Dipeptide-binding Protein, Domain 1"/>
    <property type="match status" value="1"/>
</dbReference>
<dbReference type="InterPro" id="IPR039424">
    <property type="entry name" value="SBP_5"/>
</dbReference>
<dbReference type="PANTHER" id="PTHR30290">
    <property type="entry name" value="PERIPLASMIC BINDING COMPONENT OF ABC TRANSPORTER"/>
    <property type="match status" value="1"/>
</dbReference>